<sequence length="600" mass="67728">MMPPRLELTHSTHKMMVAPPRINLRRAASYNAQDRGPLSSTSSRFNFNHLLFSPPPSPSLPALVPRPKKSPKQKIFTTRPSRVIRRAFYLLVLMSNFYCLAFFLRNQPVVKAIWPYFTHEEFEMVGQDELPQFATPIVAADPQGHLRWTVSIPQKQDFPMSIQEYADMSSQCREVSARARDLHHRKPMTEEAMFEYDAPDDYFVDVDAAEEMGILPPHYPQSAPKVGHLLGVSADSVRGKPVCHSTMTFILEGTDAGLGNTIMMLWTFYGLAKEQGRAFFIDDSRWAYGDYSKIFTAPPVPECRPPPRHHMLPCPFQASHLLVTSATAKDIFPALLAKHQRTSGAAVGLRDLFELARVGYEALSPLFIDDRDYVDGRIRQLKKRAMKHGTQHPVIGYHVRRGDRHPLDFQYYAAYIPAEVYQETSERLVTEYYKTHHGGGDQHRALTLLASDDPTVKDEPMFSGAVLAQERIRLAVEEQQNEREASGPTRKVMHDFEAEPFGWEGGFYASMFWNLGEKTKNNAPSGDAAPSELTLKLRNFVGRAYMMDLAVLAGASDHVVCGVSAMGCRLLAVMMGWERAMEKGGWVNVDGDFAWTGIEW</sequence>
<protein>
    <submittedName>
        <fullName evidence="2">Uncharacterized protein</fullName>
    </submittedName>
</protein>
<dbReference type="GO" id="GO:0006487">
    <property type="term" value="P:protein N-linked glycosylation"/>
    <property type="evidence" value="ECO:0007669"/>
    <property type="project" value="TreeGrafter"/>
</dbReference>
<gene>
    <name evidence="2" type="ORF">NLU13_2092</name>
</gene>
<dbReference type="Proteomes" id="UP001175261">
    <property type="component" value="Unassembled WGS sequence"/>
</dbReference>
<dbReference type="PANTHER" id="PTHR13132:SF29">
    <property type="entry name" value="ALPHA-(1,6)-FUCOSYLTRANSFERASE"/>
    <property type="match status" value="1"/>
</dbReference>
<comment type="caution">
    <text evidence="2">The sequence shown here is derived from an EMBL/GenBank/DDBJ whole genome shotgun (WGS) entry which is preliminary data.</text>
</comment>
<name>A0AA39LCW9_SARSR</name>
<keyword evidence="1" id="KW-0812">Transmembrane</keyword>
<dbReference type="PANTHER" id="PTHR13132">
    <property type="entry name" value="ALPHA- 1,6 -FUCOSYLTRANSFERASE"/>
    <property type="match status" value="1"/>
</dbReference>
<dbReference type="AlphaFoldDB" id="A0AA39LCW9"/>
<keyword evidence="1" id="KW-0472">Membrane</keyword>
<proteinExistence type="predicted"/>
<dbReference type="EMBL" id="JAPDFR010000001">
    <property type="protein sequence ID" value="KAK0392597.1"/>
    <property type="molecule type" value="Genomic_DNA"/>
</dbReference>
<feature type="transmembrane region" description="Helical" evidence="1">
    <location>
        <begin position="87"/>
        <end position="104"/>
    </location>
</feature>
<reference evidence="2" key="1">
    <citation type="submission" date="2022-10" db="EMBL/GenBank/DDBJ databases">
        <title>Determination and structural analysis of whole genome sequence of Sarocladium strictum F4-1.</title>
        <authorList>
            <person name="Hu L."/>
            <person name="Jiang Y."/>
        </authorList>
    </citation>
    <scope>NUCLEOTIDE SEQUENCE</scope>
    <source>
        <strain evidence="2">F4-1</strain>
    </source>
</reference>
<evidence type="ECO:0000313" key="3">
    <source>
        <dbReference type="Proteomes" id="UP001175261"/>
    </source>
</evidence>
<organism evidence="2 3">
    <name type="scientific">Sarocladium strictum</name>
    <name type="common">Black bundle disease fungus</name>
    <name type="synonym">Acremonium strictum</name>
    <dbReference type="NCBI Taxonomy" id="5046"/>
    <lineage>
        <taxon>Eukaryota</taxon>
        <taxon>Fungi</taxon>
        <taxon>Dikarya</taxon>
        <taxon>Ascomycota</taxon>
        <taxon>Pezizomycotina</taxon>
        <taxon>Sordariomycetes</taxon>
        <taxon>Hypocreomycetidae</taxon>
        <taxon>Hypocreales</taxon>
        <taxon>Sarocladiaceae</taxon>
        <taxon>Sarocladium</taxon>
    </lineage>
</organism>
<evidence type="ECO:0000256" key="1">
    <source>
        <dbReference type="SAM" id="Phobius"/>
    </source>
</evidence>
<keyword evidence="3" id="KW-1185">Reference proteome</keyword>
<accession>A0AA39LCW9</accession>
<evidence type="ECO:0000313" key="2">
    <source>
        <dbReference type="EMBL" id="KAK0392597.1"/>
    </source>
</evidence>
<dbReference type="GO" id="GO:0046921">
    <property type="term" value="F:alpha-(1-&gt;6)-fucosyltransferase activity"/>
    <property type="evidence" value="ECO:0007669"/>
    <property type="project" value="TreeGrafter"/>
</dbReference>
<keyword evidence="1" id="KW-1133">Transmembrane helix</keyword>